<evidence type="ECO:0000313" key="2">
    <source>
        <dbReference type="EMBL" id="GFN07051.1"/>
    </source>
</evidence>
<protein>
    <submittedName>
        <fullName evidence="2">Uncharacterized protein</fullName>
    </submittedName>
</protein>
<name>A0A7J0CWZ6_STRMI</name>
<evidence type="ECO:0000313" key="3">
    <source>
        <dbReference type="Proteomes" id="UP000498740"/>
    </source>
</evidence>
<gene>
    <name evidence="2" type="ORF">Smic_56070</name>
</gene>
<comment type="caution">
    <text evidence="2">The sequence shown here is derived from an EMBL/GenBank/DDBJ whole genome shotgun (WGS) entry which is preliminary data.</text>
</comment>
<accession>A0A7J0CWZ6</accession>
<organism evidence="2 3">
    <name type="scientific">Streptomyces microflavus</name>
    <name type="common">Streptomyces lipmanii</name>
    <dbReference type="NCBI Taxonomy" id="1919"/>
    <lineage>
        <taxon>Bacteria</taxon>
        <taxon>Bacillati</taxon>
        <taxon>Actinomycetota</taxon>
        <taxon>Actinomycetes</taxon>
        <taxon>Kitasatosporales</taxon>
        <taxon>Streptomycetaceae</taxon>
        <taxon>Streptomyces</taxon>
    </lineage>
</organism>
<feature type="region of interest" description="Disordered" evidence="1">
    <location>
        <begin position="1"/>
        <end position="59"/>
    </location>
</feature>
<proteinExistence type="predicted"/>
<dbReference type="EMBL" id="BLWD01000001">
    <property type="protein sequence ID" value="GFN07051.1"/>
    <property type="molecule type" value="Genomic_DNA"/>
</dbReference>
<feature type="compositionally biased region" description="Basic and acidic residues" evidence="1">
    <location>
        <begin position="1"/>
        <end position="23"/>
    </location>
</feature>
<evidence type="ECO:0000256" key="1">
    <source>
        <dbReference type="SAM" id="MobiDB-lite"/>
    </source>
</evidence>
<dbReference type="Proteomes" id="UP000498740">
    <property type="component" value="Unassembled WGS sequence"/>
</dbReference>
<sequence length="96" mass="9895">MTGRSAERLALEFGDGRPEEAAAQHRYAQGALPAVQPGRQPGQGAAGPAGHGRHIGVPAQLPPQRCAALCGQGVAAALRDHLHVPEQAQQPLQDLG</sequence>
<reference evidence="2 3" key="1">
    <citation type="submission" date="2020-05" db="EMBL/GenBank/DDBJ databases">
        <title>Whole genome shotgun sequence of Streptomyces microflavus NBRC 13062.</title>
        <authorList>
            <person name="Komaki H."/>
            <person name="Tamura T."/>
        </authorList>
    </citation>
    <scope>NUCLEOTIDE SEQUENCE [LARGE SCALE GENOMIC DNA]</scope>
    <source>
        <strain evidence="2 3">NBRC 13062</strain>
    </source>
</reference>
<dbReference type="AlphaFoldDB" id="A0A7J0CWZ6"/>